<dbReference type="PANTHER" id="PTHR36487">
    <property type="entry name" value="OS09G0296500 PROTEIN-RELATED"/>
    <property type="match status" value="1"/>
</dbReference>
<feature type="transmembrane region" description="Helical" evidence="2">
    <location>
        <begin position="12"/>
        <end position="34"/>
    </location>
</feature>
<keyword evidence="2" id="KW-0472">Membrane</keyword>
<feature type="region of interest" description="Disordered" evidence="1">
    <location>
        <begin position="173"/>
        <end position="213"/>
    </location>
</feature>
<keyword evidence="2" id="KW-0812">Transmembrane</keyword>
<dbReference type="EMBL" id="CM008051">
    <property type="protein sequence ID" value="PAN36331.1"/>
    <property type="molecule type" value="Genomic_DNA"/>
</dbReference>
<feature type="domain" description="DUF7771" evidence="3">
    <location>
        <begin position="214"/>
        <end position="251"/>
    </location>
</feature>
<dbReference type="Gramene" id="PAN36331">
    <property type="protein sequence ID" value="PAN36331"/>
    <property type="gene ID" value="PAHAL_6G274700"/>
</dbReference>
<evidence type="ECO:0000256" key="1">
    <source>
        <dbReference type="SAM" id="MobiDB-lite"/>
    </source>
</evidence>
<dbReference type="Proteomes" id="UP000243499">
    <property type="component" value="Chromosome 6"/>
</dbReference>
<accession>A0A2S3I4C3</accession>
<feature type="compositionally biased region" description="Low complexity" evidence="1">
    <location>
        <begin position="173"/>
        <end position="189"/>
    </location>
</feature>
<gene>
    <name evidence="4" type="ORF">PAHAL_6G274700</name>
</gene>
<sequence>MEEKKKDLLRKLTIISIPFVFVAIPSVVIIVGMLSPHAAEPQEGSGPAPPGQNHSLSMLSTMTGGQMILSCRAAFSGNWEYFHYFILDPYKPQQAFFQPQDDPYVIFCKWGYMGNFLQDVVVFNSCAPWASQCRVDNGGCRYLFQDGHMFLVTGKHDGGGPAPKAKVAAETLGPVAAPGPGQGPAAAPGPGRGPAPAPAAQPPEPPPDAPQQVREKKLVGDVVLRECQHVLGLFPTMCRKKPHRHEYVGKIIGRWRWWFNY</sequence>
<proteinExistence type="predicted"/>
<dbReference type="Pfam" id="PF24974">
    <property type="entry name" value="DUF7771"/>
    <property type="match status" value="2"/>
</dbReference>
<keyword evidence="2" id="KW-1133">Transmembrane helix</keyword>
<evidence type="ECO:0000313" key="4">
    <source>
        <dbReference type="EMBL" id="PAN36331.1"/>
    </source>
</evidence>
<reference evidence="4" key="1">
    <citation type="submission" date="2018-04" db="EMBL/GenBank/DDBJ databases">
        <title>WGS assembly of Panicum hallii.</title>
        <authorList>
            <person name="Lovell J."/>
            <person name="Jenkins J."/>
            <person name="Lowry D."/>
            <person name="Mamidi S."/>
            <person name="Sreedasyam A."/>
            <person name="Weng X."/>
            <person name="Barry K."/>
            <person name="Bonette J."/>
            <person name="Campitelli B."/>
            <person name="Daum C."/>
            <person name="Gordon S."/>
            <person name="Gould B."/>
            <person name="Lipzen A."/>
            <person name="Macqueen A."/>
            <person name="Palacio-Mejia J."/>
            <person name="Plott C."/>
            <person name="Shakirov E."/>
            <person name="Shu S."/>
            <person name="Yoshinaga Y."/>
            <person name="Zane M."/>
            <person name="Rokhsar D."/>
            <person name="Grimwood J."/>
            <person name="Schmutz J."/>
            <person name="Juenger T."/>
        </authorList>
    </citation>
    <scope>NUCLEOTIDE SEQUENCE [LARGE SCALE GENOMIC DNA]</scope>
    <source>
        <strain evidence="4">FIL2</strain>
    </source>
</reference>
<dbReference type="AlphaFoldDB" id="A0A2S3I4C3"/>
<feature type="domain" description="DUF7771" evidence="3">
    <location>
        <begin position="106"/>
        <end position="154"/>
    </location>
</feature>
<dbReference type="PANTHER" id="PTHR36487:SF1">
    <property type="entry name" value="OS08G0528200 PROTEIN"/>
    <property type="match status" value="1"/>
</dbReference>
<organism evidence="4">
    <name type="scientific">Panicum hallii</name>
    <dbReference type="NCBI Taxonomy" id="206008"/>
    <lineage>
        <taxon>Eukaryota</taxon>
        <taxon>Viridiplantae</taxon>
        <taxon>Streptophyta</taxon>
        <taxon>Embryophyta</taxon>
        <taxon>Tracheophyta</taxon>
        <taxon>Spermatophyta</taxon>
        <taxon>Magnoliopsida</taxon>
        <taxon>Liliopsida</taxon>
        <taxon>Poales</taxon>
        <taxon>Poaceae</taxon>
        <taxon>PACMAD clade</taxon>
        <taxon>Panicoideae</taxon>
        <taxon>Panicodae</taxon>
        <taxon>Paniceae</taxon>
        <taxon>Panicinae</taxon>
        <taxon>Panicum</taxon>
        <taxon>Panicum sect. Panicum</taxon>
    </lineage>
</organism>
<protein>
    <recommendedName>
        <fullName evidence="3">DUF7771 domain-containing protein</fullName>
    </recommendedName>
</protein>
<evidence type="ECO:0000256" key="2">
    <source>
        <dbReference type="SAM" id="Phobius"/>
    </source>
</evidence>
<name>A0A2S3I4C3_9POAL</name>
<evidence type="ECO:0000259" key="3">
    <source>
        <dbReference type="Pfam" id="PF24974"/>
    </source>
</evidence>
<feature type="compositionally biased region" description="Pro residues" evidence="1">
    <location>
        <begin position="191"/>
        <end position="209"/>
    </location>
</feature>
<dbReference type="InterPro" id="IPR056673">
    <property type="entry name" value="DUF7771"/>
</dbReference>